<evidence type="ECO:0000259" key="7">
    <source>
        <dbReference type="Pfam" id="PF04432"/>
    </source>
</evidence>
<keyword evidence="5" id="KW-0411">Iron-sulfur</keyword>
<evidence type="ECO:0000259" key="6">
    <source>
        <dbReference type="Pfam" id="PF04422"/>
    </source>
</evidence>
<feature type="domain" description="Coenzyme F420 hydrogenase/dehydrogenase beta subunit C-terminal" evidence="7">
    <location>
        <begin position="172"/>
        <end position="339"/>
    </location>
</feature>
<evidence type="ECO:0000256" key="2">
    <source>
        <dbReference type="ARBA" id="ARBA00022723"/>
    </source>
</evidence>
<dbReference type="KEGG" id="smiz:4412673_03830"/>
<dbReference type="EMBL" id="LT906468">
    <property type="protein sequence ID" value="SNV62857.1"/>
    <property type="molecule type" value="Genomic_DNA"/>
</dbReference>
<evidence type="ECO:0000256" key="4">
    <source>
        <dbReference type="ARBA" id="ARBA00023004"/>
    </source>
</evidence>
<evidence type="ECO:0000256" key="5">
    <source>
        <dbReference type="ARBA" id="ARBA00023014"/>
    </source>
</evidence>
<accession>A0AAJ4XEI9</accession>
<feature type="domain" description="Coenzyme F420 hydrogenase/dehydrogenase beta subunit N-terminal" evidence="6">
    <location>
        <begin position="94"/>
        <end position="159"/>
    </location>
</feature>
<dbReference type="PANTHER" id="PTHR31332:SF6">
    <property type="entry name" value="FORMATE DEHYDROGENASE SUBUNIT BETA"/>
    <property type="match status" value="1"/>
</dbReference>
<dbReference type="InterPro" id="IPR007516">
    <property type="entry name" value="Co_F420_Hydgase/DH_bsu_N"/>
</dbReference>
<dbReference type="Proteomes" id="UP000215355">
    <property type="component" value="Chromosome 1"/>
</dbReference>
<sequence>MKPTIKDIVKNDLCTGCGVCTSKIKNSKMVWNKDGFLVPEYEDIHNTDDALKLCPFNPIPEEIVRDEDNIAEIFLADSTKFNNKLGKYINTYIGYSKEFRITSSSGGLATYVFKSLLSKRVVTNLFVVKEVNGTYEYQLFKNTEDIISQSKTRYIPVSMDGLFDIINSVDGTVGIAGVACFIKALRLKQFYEPELKAKIPFLIGIICGGLKSKFYTDFLAQSAGIKGLYHNQEYRLKDANSISSNYSFGAFDSANNFHKMRMKKVGDMWGSGLFKNHACDFCDDVTTELADISLGDAWIEPYYHEGLGNSIIITRSPLADQIIKDGIFQDNLNVKEANENEIIFSQRGSYNHRNYGLKYRVEKLQKKGLLIPFKRTRLFQDIPFYFKWVQNQRMKVRKLSLEFWKDSKNLTEFNQRIRKDREKLTKLTKYYHKFNKIKTLLFGK</sequence>
<dbReference type="AlphaFoldDB" id="A0AAJ4XEI9"/>
<dbReference type="InterPro" id="IPR007525">
    <property type="entry name" value="FrhB_FdhB_C"/>
</dbReference>
<name>A0AAJ4XEI9_9SPHI</name>
<dbReference type="GO" id="GO:0052592">
    <property type="term" value="F:oxidoreductase activity, acting on CH or CH2 groups, with an iron-sulfur protein as acceptor"/>
    <property type="evidence" value="ECO:0007669"/>
    <property type="project" value="TreeGrafter"/>
</dbReference>
<dbReference type="Pfam" id="PF04422">
    <property type="entry name" value="FrhB_FdhB_N"/>
    <property type="match status" value="1"/>
</dbReference>
<keyword evidence="3" id="KW-0560">Oxidoreductase</keyword>
<dbReference type="RefSeq" id="WP_093099497.1">
    <property type="nucleotide sequence ID" value="NZ_FNGK01000004.1"/>
</dbReference>
<dbReference type="GO" id="GO:0051536">
    <property type="term" value="F:iron-sulfur cluster binding"/>
    <property type="evidence" value="ECO:0007669"/>
    <property type="project" value="UniProtKB-KW"/>
</dbReference>
<comment type="cofactor">
    <cofactor evidence="1">
        <name>FAD</name>
        <dbReference type="ChEBI" id="CHEBI:57692"/>
    </cofactor>
</comment>
<evidence type="ECO:0000256" key="3">
    <source>
        <dbReference type="ARBA" id="ARBA00023002"/>
    </source>
</evidence>
<gene>
    <name evidence="8" type="ORF">SAMEA4412673_03830</name>
</gene>
<reference evidence="8 9" key="1">
    <citation type="submission" date="2017-06" db="EMBL/GenBank/DDBJ databases">
        <authorList>
            <consortium name="Pathogen Informatics"/>
        </authorList>
    </citation>
    <scope>NUCLEOTIDE SEQUENCE [LARGE SCALE GENOMIC DNA]</scope>
    <source>
        <strain evidence="8 9">NCTC12149</strain>
    </source>
</reference>
<dbReference type="GO" id="GO:0046872">
    <property type="term" value="F:metal ion binding"/>
    <property type="evidence" value="ECO:0007669"/>
    <property type="project" value="UniProtKB-KW"/>
</dbReference>
<keyword evidence="2" id="KW-0479">Metal-binding</keyword>
<evidence type="ECO:0000256" key="1">
    <source>
        <dbReference type="ARBA" id="ARBA00001974"/>
    </source>
</evidence>
<organism evidence="8 9">
    <name type="scientific">Sphingobacterium mizutaii</name>
    <dbReference type="NCBI Taxonomy" id="1010"/>
    <lineage>
        <taxon>Bacteria</taxon>
        <taxon>Pseudomonadati</taxon>
        <taxon>Bacteroidota</taxon>
        <taxon>Sphingobacteriia</taxon>
        <taxon>Sphingobacteriales</taxon>
        <taxon>Sphingobacteriaceae</taxon>
        <taxon>Sphingobacterium</taxon>
    </lineage>
</organism>
<keyword evidence="4" id="KW-0408">Iron</keyword>
<dbReference type="InterPro" id="IPR045220">
    <property type="entry name" value="FRHB/FDHB/HCAR-like"/>
</dbReference>
<proteinExistence type="predicted"/>
<dbReference type="Pfam" id="PF04432">
    <property type="entry name" value="FrhB_FdhB_C"/>
    <property type="match status" value="1"/>
</dbReference>
<protein>
    <submittedName>
        <fullName evidence="8">Coenzyme F420-reducing hydrogenase subunit beta</fullName>
    </submittedName>
</protein>
<evidence type="ECO:0000313" key="9">
    <source>
        <dbReference type="Proteomes" id="UP000215355"/>
    </source>
</evidence>
<dbReference type="PANTHER" id="PTHR31332">
    <property type="entry name" value="7-HYDROXYMETHYL CHLOROPHYLL A REDUCTASE, CHLOROPLASTIC"/>
    <property type="match status" value="1"/>
</dbReference>
<evidence type="ECO:0000313" key="8">
    <source>
        <dbReference type="EMBL" id="SNV62857.1"/>
    </source>
</evidence>